<evidence type="ECO:0000256" key="1">
    <source>
        <dbReference type="ARBA" id="ARBA00006594"/>
    </source>
</evidence>
<dbReference type="InterPro" id="IPR002941">
    <property type="entry name" value="DNA_methylase_N4/N6"/>
</dbReference>
<dbReference type="InterPro" id="IPR002052">
    <property type="entry name" value="DNA_methylase_N6_adenine_CS"/>
</dbReference>
<name>A0ABV8MZ40_9NEIS</name>
<dbReference type="Pfam" id="PF01555">
    <property type="entry name" value="N6_N4_Mtase"/>
    <property type="match status" value="2"/>
</dbReference>
<dbReference type="InterPro" id="IPR001091">
    <property type="entry name" value="RM_Methyltransferase"/>
</dbReference>
<dbReference type="InterPro" id="IPR029063">
    <property type="entry name" value="SAM-dependent_MTases_sf"/>
</dbReference>
<dbReference type="Proteomes" id="UP001595791">
    <property type="component" value="Unassembled WGS sequence"/>
</dbReference>
<evidence type="ECO:0000313" key="7">
    <source>
        <dbReference type="Proteomes" id="UP001595791"/>
    </source>
</evidence>
<accession>A0ABV8MZ40</accession>
<keyword evidence="2" id="KW-0489">Methyltransferase</keyword>
<keyword evidence="3" id="KW-0808">Transferase</keyword>
<feature type="domain" description="DNA methylase N-4/N-6" evidence="5">
    <location>
        <begin position="177"/>
        <end position="238"/>
    </location>
</feature>
<proteinExistence type="inferred from homology"/>
<comment type="similarity">
    <text evidence="1 4">Belongs to the N(4)/N(6)-methyltransferase family.</text>
</comment>
<feature type="domain" description="DNA methylase N-4/N-6" evidence="5">
    <location>
        <begin position="31"/>
        <end position="156"/>
    </location>
</feature>
<gene>
    <name evidence="6" type="ORF">ACFOW7_21965</name>
</gene>
<dbReference type="EMBL" id="JBHSBU010000004">
    <property type="protein sequence ID" value="MFC4162007.1"/>
    <property type="molecule type" value="Genomic_DNA"/>
</dbReference>
<organism evidence="6 7">
    <name type="scientific">Chitinimonas lacunae</name>
    <dbReference type="NCBI Taxonomy" id="1963018"/>
    <lineage>
        <taxon>Bacteria</taxon>
        <taxon>Pseudomonadati</taxon>
        <taxon>Pseudomonadota</taxon>
        <taxon>Betaproteobacteria</taxon>
        <taxon>Neisseriales</taxon>
        <taxon>Chitinibacteraceae</taxon>
        <taxon>Chitinimonas</taxon>
    </lineage>
</organism>
<dbReference type="PROSITE" id="PS00092">
    <property type="entry name" value="N6_MTASE"/>
    <property type="match status" value="1"/>
</dbReference>
<reference evidence="7" key="1">
    <citation type="journal article" date="2019" name="Int. J. Syst. Evol. Microbiol.">
        <title>The Global Catalogue of Microorganisms (GCM) 10K type strain sequencing project: providing services to taxonomists for standard genome sequencing and annotation.</title>
        <authorList>
            <consortium name="The Broad Institute Genomics Platform"/>
            <consortium name="The Broad Institute Genome Sequencing Center for Infectious Disease"/>
            <person name="Wu L."/>
            <person name="Ma J."/>
        </authorList>
    </citation>
    <scope>NUCLEOTIDE SEQUENCE [LARGE SCALE GENOMIC DNA]</scope>
    <source>
        <strain evidence="7">LMG 29894</strain>
    </source>
</reference>
<dbReference type="EC" id="2.1.1.-" evidence="4"/>
<evidence type="ECO:0000313" key="6">
    <source>
        <dbReference type="EMBL" id="MFC4162007.1"/>
    </source>
</evidence>
<dbReference type="PRINTS" id="PR00508">
    <property type="entry name" value="S21N4MTFRASE"/>
</dbReference>
<protein>
    <recommendedName>
        <fullName evidence="4">Methyltransferase</fullName>
        <ecNumber evidence="4">2.1.1.-</ecNumber>
    </recommendedName>
</protein>
<dbReference type="PANTHER" id="PTHR13370">
    <property type="entry name" value="RNA METHYLASE-RELATED"/>
    <property type="match status" value="1"/>
</dbReference>
<dbReference type="Gene3D" id="3.40.50.150">
    <property type="entry name" value="Vaccinia Virus protein VP39"/>
    <property type="match status" value="1"/>
</dbReference>
<dbReference type="RefSeq" id="WP_378168763.1">
    <property type="nucleotide sequence ID" value="NZ_JBHSBU010000004.1"/>
</dbReference>
<evidence type="ECO:0000256" key="3">
    <source>
        <dbReference type="ARBA" id="ARBA00022679"/>
    </source>
</evidence>
<evidence type="ECO:0000259" key="5">
    <source>
        <dbReference type="Pfam" id="PF01555"/>
    </source>
</evidence>
<evidence type="ECO:0000256" key="4">
    <source>
        <dbReference type="RuleBase" id="RU362026"/>
    </source>
</evidence>
<sequence length="253" mass="27952">MKRFSIDGFDLYQADVFDFLAMLQQQGVQADAVICDPPYSSGGAFAATRAQLPSKKYITSGQEKTYPEFEGDSMDQRAWTNWCRTWMVEAKQIIKPGGYMMAFTDWRQLPAMTDAIQQAGFVWRGVISWDKTESARAPHKGYFKHQAEYVVWASNGPCPAATHDGPYPGVVRVPVKPKEKRHMTAKPVPLMEQLCRAVAPAGLIVDPFSGSGSTGIAAMRMGRHFIGGEKSAEYFDIARAWAQEELSAAGQAA</sequence>
<dbReference type="SUPFAM" id="SSF53335">
    <property type="entry name" value="S-adenosyl-L-methionine-dependent methyltransferases"/>
    <property type="match status" value="1"/>
</dbReference>
<evidence type="ECO:0000256" key="2">
    <source>
        <dbReference type="ARBA" id="ARBA00022603"/>
    </source>
</evidence>
<keyword evidence="7" id="KW-1185">Reference proteome</keyword>
<comment type="caution">
    <text evidence="6">The sequence shown here is derived from an EMBL/GenBank/DDBJ whole genome shotgun (WGS) entry which is preliminary data.</text>
</comment>
<dbReference type="PANTHER" id="PTHR13370:SF3">
    <property type="entry name" value="TRNA (GUANINE(10)-N2)-METHYLTRANSFERASE HOMOLOG"/>
    <property type="match status" value="1"/>
</dbReference>